<dbReference type="EMBL" id="CP006650">
    <property type="protein sequence ID" value="AGT08627.1"/>
    <property type="molecule type" value="Genomic_DNA"/>
</dbReference>
<dbReference type="STRING" id="1367847.JCM7686_1526"/>
<protein>
    <submittedName>
        <fullName evidence="2">Uncharacterized protein</fullName>
    </submittedName>
</protein>
<dbReference type="KEGG" id="pami:JCM7686_1526"/>
<organism evidence="2 3">
    <name type="scientific">Paracoccus aminophilus JCM 7686</name>
    <dbReference type="NCBI Taxonomy" id="1367847"/>
    <lineage>
        <taxon>Bacteria</taxon>
        <taxon>Pseudomonadati</taxon>
        <taxon>Pseudomonadota</taxon>
        <taxon>Alphaproteobacteria</taxon>
        <taxon>Rhodobacterales</taxon>
        <taxon>Paracoccaceae</taxon>
        <taxon>Paracoccus</taxon>
    </lineage>
</organism>
<reference evidence="2 3" key="1">
    <citation type="journal article" date="2014" name="BMC Genomics">
        <title>Architecture and functions of a multipartite genome of the methylotrophic bacterium Paracoccus aminophilus JCM 7686, containing primary and secondary chromids.</title>
        <authorList>
            <person name="Dziewit L."/>
            <person name="Czarnecki J."/>
            <person name="Wibberg D."/>
            <person name="Radlinska M."/>
            <person name="Mrozek P."/>
            <person name="Szymczak M."/>
            <person name="Schluter A."/>
            <person name="Puhler A."/>
            <person name="Bartosik D."/>
        </authorList>
    </citation>
    <scope>NUCLEOTIDE SEQUENCE [LARGE SCALE GENOMIC DNA]</scope>
    <source>
        <strain evidence="2">JCM 7686</strain>
    </source>
</reference>
<dbReference type="Proteomes" id="UP000015480">
    <property type="component" value="Chromosome"/>
</dbReference>
<evidence type="ECO:0000313" key="2">
    <source>
        <dbReference type="EMBL" id="AGT08627.1"/>
    </source>
</evidence>
<accession>S5XTX7</accession>
<evidence type="ECO:0000313" key="3">
    <source>
        <dbReference type="Proteomes" id="UP000015480"/>
    </source>
</evidence>
<sequence>MCIRLLARPDPPQDREQAATSPGHTTTRLIVELRVISAANCISSSSRLSRSGATPREMRTDLAYPGAIAKADDDTIETPPFPAYSAKTWAFQ</sequence>
<proteinExistence type="predicted"/>
<dbReference type="HOGENOM" id="CLU_2410564_0_0_5"/>
<dbReference type="RefSeq" id="WP_020950265.1">
    <property type="nucleotide sequence ID" value="NC_022041.1"/>
</dbReference>
<feature type="region of interest" description="Disordered" evidence="1">
    <location>
        <begin position="1"/>
        <end position="25"/>
    </location>
</feature>
<keyword evidence="3" id="KW-1185">Reference proteome</keyword>
<evidence type="ECO:0000256" key="1">
    <source>
        <dbReference type="SAM" id="MobiDB-lite"/>
    </source>
</evidence>
<dbReference type="AlphaFoldDB" id="S5XTX7"/>
<name>S5XTX7_PARAH</name>
<gene>
    <name evidence="2" type="ORF">JCM7686_1526</name>
</gene>